<reference evidence="1 2" key="1">
    <citation type="submission" date="2021-03" db="EMBL/GenBank/DDBJ databases">
        <authorList>
            <person name="King G.J."/>
            <person name="Bancroft I."/>
            <person name="Baten A."/>
            <person name="Bloomfield J."/>
            <person name="Borpatragohain P."/>
            <person name="He Z."/>
            <person name="Irish N."/>
            <person name="Irwin J."/>
            <person name="Liu K."/>
            <person name="Mauleon R.P."/>
            <person name="Moore J."/>
            <person name="Morris R."/>
            <person name="Ostergaard L."/>
            <person name="Wang B."/>
            <person name="Wells R."/>
        </authorList>
    </citation>
    <scope>NUCLEOTIDE SEQUENCE [LARGE SCALE GENOMIC DNA]</scope>
    <source>
        <strain evidence="1">R-o-18</strain>
        <tissue evidence="1">Leaf</tissue>
    </source>
</reference>
<sequence>MEGSSYLMFSISSEGSLVPGTVLRFLLAGTWSVPLAGTRESGSCLEAGGNDTRASLRQDPVPLVLLAWVPLKPELILTQVGEVFVRDIPWIFGARTLQTGEMVRGNPYGPRILVRSFDGKRGSSPTFVSRFVFTCGPSSRRVYSVSRVFQFYPSDFFQSGPALSQAK</sequence>
<proteinExistence type="predicted"/>
<gene>
    <name evidence="1" type="primary">A09g507780.1_BraROA</name>
    <name evidence="1" type="ORF">IGI04_035702</name>
</gene>
<name>A0ABQ7LCB2_BRACM</name>
<evidence type="ECO:0000313" key="2">
    <source>
        <dbReference type="Proteomes" id="UP000823674"/>
    </source>
</evidence>
<comment type="caution">
    <text evidence="1">The sequence shown here is derived from an EMBL/GenBank/DDBJ whole genome shotgun (WGS) entry which is preliminary data.</text>
</comment>
<keyword evidence="2" id="KW-1185">Reference proteome</keyword>
<protein>
    <submittedName>
        <fullName evidence="1">Uncharacterized protein</fullName>
    </submittedName>
</protein>
<organism evidence="1 2">
    <name type="scientific">Brassica rapa subsp. trilocularis</name>
    <dbReference type="NCBI Taxonomy" id="1813537"/>
    <lineage>
        <taxon>Eukaryota</taxon>
        <taxon>Viridiplantae</taxon>
        <taxon>Streptophyta</taxon>
        <taxon>Embryophyta</taxon>
        <taxon>Tracheophyta</taxon>
        <taxon>Spermatophyta</taxon>
        <taxon>Magnoliopsida</taxon>
        <taxon>eudicotyledons</taxon>
        <taxon>Gunneridae</taxon>
        <taxon>Pentapetalae</taxon>
        <taxon>rosids</taxon>
        <taxon>malvids</taxon>
        <taxon>Brassicales</taxon>
        <taxon>Brassicaceae</taxon>
        <taxon>Brassiceae</taxon>
        <taxon>Brassica</taxon>
    </lineage>
</organism>
<dbReference type="Proteomes" id="UP000823674">
    <property type="component" value="Chromosome A09"/>
</dbReference>
<accession>A0ABQ7LCB2</accession>
<dbReference type="EMBL" id="JADBGQ010000008">
    <property type="protein sequence ID" value="KAG5384232.1"/>
    <property type="molecule type" value="Genomic_DNA"/>
</dbReference>
<evidence type="ECO:0000313" key="1">
    <source>
        <dbReference type="EMBL" id="KAG5384232.1"/>
    </source>
</evidence>